<accession>A0ABN7RHA1</accession>
<gene>
    <name evidence="6" type="ORF">OKIOD_LOCUS256</name>
</gene>
<dbReference type="Pfam" id="PF00046">
    <property type="entry name" value="Homeodomain"/>
    <property type="match status" value="1"/>
</dbReference>
<protein>
    <submittedName>
        <fullName evidence="6">Oidioi.mRNA.OKI2018_I69.PAR.g8698.t1.cds</fullName>
    </submittedName>
</protein>
<sequence length="343" mass="38998">MASTSEDKRTKNAQRKARYRQRKKIIENLQKEFQKALKLYDGEDTFMKFEIHVPSARRPRDRFFGWEIRRSGVEAFPPKKDAKKVPELVPILSETLSKNVPLKPSFKIRDGKVSDLNQSIVSPPNPTKSGTVTHLVPIVQSNGSTSRRTGEWRSRLVIENSNSDVKINPLQTSKNDTSAQAVKIEADSKERPASSTSVAVSPKLLVTPEDRKASSSKIKVGETMTDEMKNLLEESFAEKNLPTKNTVLSICSKTGLQEQVVWSWFRVRRRVARMESGKHELPNMSTFSESESSEQESVKIEVKEDDDDVLECKGEVKPEILSDQEDDQRFSKANWQLDDQMDE</sequence>
<evidence type="ECO:0000256" key="1">
    <source>
        <dbReference type="PROSITE-ProRule" id="PRU00108"/>
    </source>
</evidence>
<feature type="region of interest" description="Disordered" evidence="3">
    <location>
        <begin position="282"/>
        <end position="343"/>
    </location>
</feature>
<evidence type="ECO:0000259" key="5">
    <source>
        <dbReference type="PROSITE" id="PS50835"/>
    </source>
</evidence>
<dbReference type="InterPro" id="IPR007110">
    <property type="entry name" value="Ig-like_dom"/>
</dbReference>
<proteinExistence type="predicted"/>
<keyword evidence="1 2" id="KW-0539">Nucleus</keyword>
<dbReference type="SUPFAM" id="SSF46689">
    <property type="entry name" value="Homeodomain-like"/>
    <property type="match status" value="1"/>
</dbReference>
<feature type="compositionally biased region" description="Basic and acidic residues" evidence="3">
    <location>
        <begin position="1"/>
        <end position="10"/>
    </location>
</feature>
<feature type="region of interest" description="Disordered" evidence="3">
    <location>
        <begin position="1"/>
        <end position="21"/>
    </location>
</feature>
<comment type="subcellular location">
    <subcellularLocation>
        <location evidence="1 2">Nucleus</location>
    </subcellularLocation>
</comment>
<keyword evidence="1 2" id="KW-0238">DNA-binding</keyword>
<dbReference type="Proteomes" id="UP001158576">
    <property type="component" value="Chromosome PAR"/>
</dbReference>
<dbReference type="EMBL" id="OU015568">
    <property type="protein sequence ID" value="CAG5077386.1"/>
    <property type="molecule type" value="Genomic_DNA"/>
</dbReference>
<feature type="DNA-binding region" description="Homeobox" evidence="1">
    <location>
        <begin position="217"/>
        <end position="276"/>
    </location>
</feature>
<evidence type="ECO:0000259" key="4">
    <source>
        <dbReference type="PROSITE" id="PS50071"/>
    </source>
</evidence>
<dbReference type="InterPro" id="IPR009057">
    <property type="entry name" value="Homeodomain-like_sf"/>
</dbReference>
<dbReference type="PROSITE" id="PS50071">
    <property type="entry name" value="HOMEOBOX_2"/>
    <property type="match status" value="1"/>
</dbReference>
<feature type="compositionally biased region" description="Basic residues" evidence="3">
    <location>
        <begin position="11"/>
        <end position="21"/>
    </location>
</feature>
<feature type="domain" description="Ig-like" evidence="5">
    <location>
        <begin position="202"/>
        <end position="322"/>
    </location>
</feature>
<name>A0ABN7RHA1_OIKDI</name>
<evidence type="ECO:0000313" key="7">
    <source>
        <dbReference type="Proteomes" id="UP001158576"/>
    </source>
</evidence>
<evidence type="ECO:0000256" key="3">
    <source>
        <dbReference type="SAM" id="MobiDB-lite"/>
    </source>
</evidence>
<feature type="compositionally biased region" description="Basic and acidic residues" evidence="3">
    <location>
        <begin position="310"/>
        <end position="320"/>
    </location>
</feature>
<organism evidence="6 7">
    <name type="scientific">Oikopleura dioica</name>
    <name type="common">Tunicate</name>
    <dbReference type="NCBI Taxonomy" id="34765"/>
    <lineage>
        <taxon>Eukaryota</taxon>
        <taxon>Metazoa</taxon>
        <taxon>Chordata</taxon>
        <taxon>Tunicata</taxon>
        <taxon>Appendicularia</taxon>
        <taxon>Copelata</taxon>
        <taxon>Oikopleuridae</taxon>
        <taxon>Oikopleura</taxon>
    </lineage>
</organism>
<reference evidence="6 7" key="1">
    <citation type="submission" date="2021-04" db="EMBL/GenBank/DDBJ databases">
        <authorList>
            <person name="Bliznina A."/>
        </authorList>
    </citation>
    <scope>NUCLEOTIDE SEQUENCE [LARGE SCALE GENOMIC DNA]</scope>
</reference>
<dbReference type="InterPro" id="IPR001356">
    <property type="entry name" value="HD"/>
</dbReference>
<dbReference type="Gene3D" id="1.10.10.60">
    <property type="entry name" value="Homeodomain-like"/>
    <property type="match status" value="1"/>
</dbReference>
<evidence type="ECO:0000256" key="2">
    <source>
        <dbReference type="RuleBase" id="RU000682"/>
    </source>
</evidence>
<evidence type="ECO:0000313" key="6">
    <source>
        <dbReference type="EMBL" id="CAG5077386.1"/>
    </source>
</evidence>
<dbReference type="PROSITE" id="PS50835">
    <property type="entry name" value="IG_LIKE"/>
    <property type="match status" value="1"/>
</dbReference>
<keyword evidence="1 2" id="KW-0371">Homeobox</keyword>
<feature type="domain" description="Homeobox" evidence="4">
    <location>
        <begin position="215"/>
        <end position="275"/>
    </location>
</feature>
<keyword evidence="7" id="KW-1185">Reference proteome</keyword>